<dbReference type="InterPro" id="IPR027278">
    <property type="entry name" value="ACCD_DCysDesulf"/>
</dbReference>
<dbReference type="Gene3D" id="3.40.50.1100">
    <property type="match status" value="2"/>
</dbReference>
<dbReference type="Pfam" id="PF00291">
    <property type="entry name" value="PALP"/>
    <property type="match status" value="1"/>
</dbReference>
<evidence type="ECO:0000313" key="5">
    <source>
        <dbReference type="Proteomes" id="UP000244384"/>
    </source>
</evidence>
<dbReference type="GO" id="GO:1901605">
    <property type="term" value="P:alpha-amino acid metabolic process"/>
    <property type="evidence" value="ECO:0007669"/>
    <property type="project" value="UniProtKB-ARBA"/>
</dbReference>
<reference evidence="5" key="1">
    <citation type="submission" date="2018-01" db="EMBL/GenBank/DDBJ databases">
        <authorList>
            <person name="Li J."/>
        </authorList>
    </citation>
    <scope>NUCLEOTIDE SEQUENCE [LARGE SCALE GENOMIC DNA]</scope>
    <source>
        <strain evidence="5">592</strain>
    </source>
</reference>
<accession>A0A5F2EV66</accession>
<sequence length="305" mass="31315">MPRLGVHLGLGPDDLWIKRDDLFGLGGGGNKARKLERTMAQAMQWGADVVITSGAPQSNHARLTAAAGARLGLPVVLVLEGVDPDTESGNLLLDRMLGAHLVWAGEVDGEGLEAAVQAEADAAASTGRKAGIIPFGGSNAVGAGAYEEAGRELLHQMPTLDRVVVAVGSGGTMAGLVSALGPDRVTGVDTGAVPDAVERVLGLWQALDPSAGGTATDLVVRDDLVGRGYGVLSDDIREAMQLFARTEGVILDPVYTGRAGAGLISGVREGTITAGERTVFLHSGGLPGLFGHADVSPWRDVPPRD</sequence>
<keyword evidence="3" id="KW-0663">Pyridoxal phosphate</keyword>
<organism evidence="4 5">
    <name type="scientific">Aeromicrobium chenweiae</name>
    <dbReference type="NCBI Taxonomy" id="2079793"/>
    <lineage>
        <taxon>Bacteria</taxon>
        <taxon>Bacillati</taxon>
        <taxon>Actinomycetota</taxon>
        <taxon>Actinomycetes</taxon>
        <taxon>Propionibacteriales</taxon>
        <taxon>Nocardioidaceae</taxon>
        <taxon>Aeromicrobium</taxon>
    </lineage>
</organism>
<evidence type="ECO:0000256" key="1">
    <source>
        <dbReference type="ARBA" id="ARBA00001933"/>
    </source>
</evidence>
<gene>
    <name evidence="4" type="ORF">C3E78_06300</name>
</gene>
<dbReference type="EMBL" id="CP026952">
    <property type="protein sequence ID" value="AWB94071.1"/>
    <property type="molecule type" value="Genomic_DNA"/>
</dbReference>
<keyword evidence="5" id="KW-1185">Reference proteome</keyword>
<dbReference type="KEGG" id="aez:C3E78_06300"/>
<dbReference type="PANTHER" id="PTHR43780:SF2">
    <property type="entry name" value="1-AMINOCYCLOPROPANE-1-CARBOXYLATE DEAMINASE-RELATED"/>
    <property type="match status" value="1"/>
</dbReference>
<name>A0A2S0WRZ6_9ACTN</name>
<comment type="similarity">
    <text evidence="2">Belongs to the ACC deaminase/D-cysteine desulfhydrase family.</text>
</comment>
<dbReference type="SUPFAM" id="SSF53686">
    <property type="entry name" value="Tryptophan synthase beta subunit-like PLP-dependent enzymes"/>
    <property type="match status" value="1"/>
</dbReference>
<dbReference type="GO" id="GO:0019148">
    <property type="term" value="F:D-cysteine desulfhydrase activity"/>
    <property type="evidence" value="ECO:0007669"/>
    <property type="project" value="TreeGrafter"/>
</dbReference>
<accession>A0A2S0WRZ6</accession>
<dbReference type="Proteomes" id="UP000244384">
    <property type="component" value="Chromosome"/>
</dbReference>
<proteinExistence type="inferred from homology"/>
<dbReference type="PANTHER" id="PTHR43780">
    <property type="entry name" value="1-AMINOCYCLOPROPANE-1-CARBOXYLATE DEAMINASE-RELATED"/>
    <property type="match status" value="1"/>
</dbReference>
<dbReference type="InterPro" id="IPR036052">
    <property type="entry name" value="TrpB-like_PALP_sf"/>
</dbReference>
<dbReference type="AlphaFoldDB" id="A0A2S0WRZ6"/>
<evidence type="ECO:0000256" key="3">
    <source>
        <dbReference type="ARBA" id="ARBA00022898"/>
    </source>
</evidence>
<protein>
    <submittedName>
        <fullName evidence="4">D-cysteine desulfhydrase</fullName>
    </submittedName>
</protein>
<dbReference type="PIRSF" id="PIRSF006278">
    <property type="entry name" value="ACCD_DCysDesulf"/>
    <property type="match status" value="1"/>
</dbReference>
<dbReference type="InterPro" id="IPR001926">
    <property type="entry name" value="TrpB-like_PALP"/>
</dbReference>
<evidence type="ECO:0000313" key="4">
    <source>
        <dbReference type="EMBL" id="AWB94071.1"/>
    </source>
</evidence>
<dbReference type="OrthoDB" id="9801249at2"/>
<comment type="cofactor">
    <cofactor evidence="1">
        <name>pyridoxal 5'-phosphate</name>
        <dbReference type="ChEBI" id="CHEBI:597326"/>
    </cofactor>
</comment>
<evidence type="ECO:0000256" key="2">
    <source>
        <dbReference type="ARBA" id="ARBA00008639"/>
    </source>
</evidence>